<organism evidence="2 3">
    <name type="scientific">Aquifex aeolicus (strain VF5)</name>
    <dbReference type="NCBI Taxonomy" id="224324"/>
    <lineage>
        <taxon>Bacteria</taxon>
        <taxon>Pseudomonadati</taxon>
        <taxon>Aquificota</taxon>
        <taxon>Aquificia</taxon>
        <taxon>Aquificales</taxon>
        <taxon>Aquificaceae</taxon>
        <taxon>Aquifex</taxon>
    </lineage>
</organism>
<dbReference type="PANTHER" id="PTHR37171">
    <property type="entry name" value="SERINE/THREONINE-PROTEIN KINASE YRZF-RELATED"/>
    <property type="match status" value="1"/>
</dbReference>
<dbReference type="InParanoid" id="O66846"/>
<dbReference type="GO" id="GO:0005524">
    <property type="term" value="F:ATP binding"/>
    <property type="evidence" value="ECO:0007669"/>
    <property type="project" value="InterPro"/>
</dbReference>
<dbReference type="InterPro" id="IPR011009">
    <property type="entry name" value="Kinase-like_dom_sf"/>
</dbReference>
<evidence type="ECO:0000313" key="2">
    <source>
        <dbReference type="EMBL" id="AAC06806.1"/>
    </source>
</evidence>
<dbReference type="PROSITE" id="PS50011">
    <property type="entry name" value="PROTEIN_KINASE_DOM"/>
    <property type="match status" value="1"/>
</dbReference>
<accession>O66846</accession>
<sequence length="192" mass="22442">MKFSEFIKEVQNLQELAEGWRGKVYTGYWRGKKVAIKVAKAPDKVKAIQKEAEILEKLKGLKGFPQILFKGEDFFVYEFIEGKPFGKLKIGEEEKKRLLKEVLEKAYLLDRMGINRDEFSNIYKNVLVGDKGEVFVIDFDRGTFKKNPSNVRQFLQLLKREGFLSQEEAIELGKRYKENPEEVIKEIRKVLS</sequence>
<dbReference type="SUPFAM" id="SSF56112">
    <property type="entry name" value="Protein kinase-like (PK-like)"/>
    <property type="match status" value="1"/>
</dbReference>
<dbReference type="HOGENOM" id="CLU_121781_0_0_0"/>
<dbReference type="PATRIC" id="fig|224324.8.peg.473"/>
<dbReference type="STRING" id="224324.aq_578"/>
<evidence type="ECO:0000259" key="1">
    <source>
        <dbReference type="PROSITE" id="PS50011"/>
    </source>
</evidence>
<gene>
    <name evidence="2" type="ordered locus">aq_578</name>
</gene>
<dbReference type="GO" id="GO:0004672">
    <property type="term" value="F:protein kinase activity"/>
    <property type="evidence" value="ECO:0007669"/>
    <property type="project" value="InterPro"/>
</dbReference>
<feature type="domain" description="Protein kinase" evidence="1">
    <location>
        <begin position="10"/>
        <end position="192"/>
    </location>
</feature>
<reference evidence="2 3" key="1">
    <citation type="journal article" date="1998" name="Nature">
        <title>The complete genome of the hyperthermophilic bacterium Aquifex aeolicus.</title>
        <authorList>
            <person name="Deckert G."/>
            <person name="Warren P.V."/>
            <person name="Gaasterland T."/>
            <person name="Young W.G."/>
            <person name="Lenox A.L."/>
            <person name="Graham D.E."/>
            <person name="Overbeek R."/>
            <person name="Snead M.A."/>
            <person name="Keller M."/>
            <person name="Aujay M."/>
            <person name="Huber R."/>
            <person name="Feldman R.A."/>
            <person name="Short J.M."/>
            <person name="Olson G.J."/>
            <person name="Swanson R.V."/>
        </authorList>
    </citation>
    <scope>NUCLEOTIDE SEQUENCE [LARGE SCALE GENOMIC DNA]</scope>
    <source>
        <strain evidence="2 3">VF5</strain>
    </source>
</reference>
<dbReference type="PIR" id="B70352">
    <property type="entry name" value="B70352"/>
</dbReference>
<evidence type="ECO:0000313" key="3">
    <source>
        <dbReference type="Proteomes" id="UP000000798"/>
    </source>
</evidence>
<dbReference type="Proteomes" id="UP000000798">
    <property type="component" value="Chromosome"/>
</dbReference>
<dbReference type="PANTHER" id="PTHR37171:SF1">
    <property type="entry name" value="SERINE_THREONINE-PROTEIN KINASE YRZF-RELATED"/>
    <property type="match status" value="1"/>
</dbReference>
<dbReference type="InterPro" id="IPR000719">
    <property type="entry name" value="Prot_kinase_dom"/>
</dbReference>
<dbReference type="EnsemblBacteria" id="AAC06806">
    <property type="protein sequence ID" value="AAC06806"/>
    <property type="gene ID" value="aq_578"/>
</dbReference>
<dbReference type="Gene3D" id="3.30.200.20">
    <property type="entry name" value="Phosphorylase Kinase, domain 1"/>
    <property type="match status" value="1"/>
</dbReference>
<dbReference type="RefSeq" id="WP_010880344.1">
    <property type="nucleotide sequence ID" value="NC_000918.1"/>
</dbReference>
<name>O66846_AQUAE</name>
<dbReference type="KEGG" id="aae:aq_578"/>
<proteinExistence type="predicted"/>
<keyword evidence="3" id="KW-1185">Reference proteome</keyword>
<dbReference type="eggNOG" id="COG2112">
    <property type="taxonomic scope" value="Bacteria"/>
</dbReference>
<dbReference type="InterPro" id="IPR052396">
    <property type="entry name" value="Meiotic_Drive_Suppr_Kinase"/>
</dbReference>
<protein>
    <recommendedName>
        <fullName evidence="1">Protein kinase domain-containing protein</fullName>
    </recommendedName>
</protein>
<dbReference type="EMBL" id="AE000657">
    <property type="protein sequence ID" value="AAC06806.1"/>
    <property type="molecule type" value="Genomic_DNA"/>
</dbReference>
<dbReference type="OrthoDB" id="12921at2"/>
<dbReference type="AlphaFoldDB" id="O66846"/>